<dbReference type="AlphaFoldDB" id="A0A6P1NW01"/>
<dbReference type="RefSeq" id="WP_160690464.1">
    <property type="nucleotide sequence ID" value="NZ_CP047897.1"/>
</dbReference>
<feature type="transmembrane region" description="Helical" evidence="1">
    <location>
        <begin position="103"/>
        <end position="123"/>
    </location>
</feature>
<dbReference type="Proteomes" id="UP000464214">
    <property type="component" value="Chromosome"/>
</dbReference>
<feature type="transmembrane region" description="Helical" evidence="1">
    <location>
        <begin position="6"/>
        <end position="25"/>
    </location>
</feature>
<keyword evidence="1" id="KW-0812">Transmembrane</keyword>
<evidence type="ECO:0000313" key="3">
    <source>
        <dbReference type="Proteomes" id="UP000464214"/>
    </source>
</evidence>
<feature type="transmembrane region" description="Helical" evidence="1">
    <location>
        <begin position="63"/>
        <end position="82"/>
    </location>
</feature>
<proteinExistence type="predicted"/>
<keyword evidence="1" id="KW-1133">Transmembrane helix</keyword>
<dbReference type="EMBL" id="CP047897">
    <property type="protein sequence ID" value="QHL87240.1"/>
    <property type="molecule type" value="Genomic_DNA"/>
</dbReference>
<organism evidence="2 3">
    <name type="scientific">Nibribacter ruber</name>
    <dbReference type="NCBI Taxonomy" id="2698458"/>
    <lineage>
        <taxon>Bacteria</taxon>
        <taxon>Pseudomonadati</taxon>
        <taxon>Bacteroidota</taxon>
        <taxon>Cytophagia</taxon>
        <taxon>Cytophagales</taxon>
        <taxon>Hymenobacteraceae</taxon>
        <taxon>Nibribacter</taxon>
    </lineage>
</organism>
<sequence>MVDLLLSLSGVLLYFSYPMVIGYLLQGFLSPKVQLRSTYFLVNCFVWFGVYVITMVLSEGKSVHYSGLKALPGFYVFFAFLYSTNIFPAKTIKSIELSKEARFGDYFFYSFLILFLPFGIWILQPRINRIAAGQLTEPASFN</sequence>
<feature type="transmembrane region" description="Helical" evidence="1">
    <location>
        <begin position="37"/>
        <end position="57"/>
    </location>
</feature>
<keyword evidence="3" id="KW-1185">Reference proteome</keyword>
<protein>
    <submittedName>
        <fullName evidence="2">Uncharacterized protein</fullName>
    </submittedName>
</protein>
<evidence type="ECO:0000256" key="1">
    <source>
        <dbReference type="SAM" id="Phobius"/>
    </source>
</evidence>
<evidence type="ECO:0000313" key="2">
    <source>
        <dbReference type="EMBL" id="QHL87240.1"/>
    </source>
</evidence>
<accession>A0A6P1NW01</accession>
<reference evidence="2 3" key="1">
    <citation type="submission" date="2020-01" db="EMBL/GenBank/DDBJ databases">
        <authorList>
            <person name="Kim M."/>
        </authorList>
    </citation>
    <scope>NUCLEOTIDE SEQUENCE [LARGE SCALE GENOMIC DNA]</scope>
    <source>
        <strain evidence="2 3">BT10</strain>
    </source>
</reference>
<name>A0A6P1NW01_9BACT</name>
<gene>
    <name evidence="2" type="ORF">GU926_07260</name>
</gene>
<keyword evidence="1" id="KW-0472">Membrane</keyword>
<dbReference type="KEGG" id="nib:GU926_07260"/>